<evidence type="ECO:0000313" key="3">
    <source>
        <dbReference type="Proteomes" id="UP000182360"/>
    </source>
</evidence>
<protein>
    <recommendedName>
        <fullName evidence="4">Periplasmic chaperone for outer membrane proteins SurA</fullName>
    </recommendedName>
</protein>
<dbReference type="OrthoDB" id="362990at2"/>
<dbReference type="Gene3D" id="1.10.4030.10">
    <property type="entry name" value="Porin chaperone SurA, peptide-binding domain"/>
    <property type="match status" value="1"/>
</dbReference>
<dbReference type="InterPro" id="IPR046357">
    <property type="entry name" value="PPIase_dom_sf"/>
</dbReference>
<keyword evidence="3" id="KW-1185">Reference proteome</keyword>
<gene>
    <name evidence="2" type="ORF">SAMN04487977_107123</name>
</gene>
<dbReference type="InterPro" id="IPR027304">
    <property type="entry name" value="Trigger_fact/SurA_dom_sf"/>
</dbReference>
<evidence type="ECO:0000313" key="2">
    <source>
        <dbReference type="EMBL" id="SEQ64849.1"/>
    </source>
</evidence>
<dbReference type="RefSeq" id="WP_074644532.1">
    <property type="nucleotide sequence ID" value="NZ_FOFU01000007.1"/>
</dbReference>
<organism evidence="2 3">
    <name type="scientific">Treponema bryantii</name>
    <dbReference type="NCBI Taxonomy" id="163"/>
    <lineage>
        <taxon>Bacteria</taxon>
        <taxon>Pseudomonadati</taxon>
        <taxon>Spirochaetota</taxon>
        <taxon>Spirochaetia</taxon>
        <taxon>Spirochaetales</taxon>
        <taxon>Treponemataceae</taxon>
        <taxon>Treponema</taxon>
    </lineage>
</organism>
<dbReference type="AlphaFoldDB" id="A0A1H9HR78"/>
<dbReference type="Gene3D" id="3.10.50.40">
    <property type="match status" value="1"/>
</dbReference>
<proteinExistence type="predicted"/>
<reference evidence="2 3" key="1">
    <citation type="submission" date="2016-10" db="EMBL/GenBank/DDBJ databases">
        <authorList>
            <person name="de Groot N.N."/>
        </authorList>
    </citation>
    <scope>NUCLEOTIDE SEQUENCE [LARGE SCALE GENOMIC DNA]</scope>
    <source>
        <strain evidence="2 3">B25</strain>
    </source>
</reference>
<name>A0A1H9HR78_9SPIR</name>
<dbReference type="InterPro" id="IPR050245">
    <property type="entry name" value="PrsA_foldase"/>
</dbReference>
<feature type="signal peptide" evidence="1">
    <location>
        <begin position="1"/>
        <end position="22"/>
    </location>
</feature>
<dbReference type="PANTHER" id="PTHR47245">
    <property type="entry name" value="PEPTIDYLPROLYL ISOMERASE"/>
    <property type="match status" value="1"/>
</dbReference>
<accession>A0A1H9HR78</accession>
<dbReference type="GO" id="GO:0003755">
    <property type="term" value="F:peptidyl-prolyl cis-trans isomerase activity"/>
    <property type="evidence" value="ECO:0007669"/>
    <property type="project" value="InterPro"/>
</dbReference>
<dbReference type="STRING" id="163.SAMN04487775_11414"/>
<dbReference type="EMBL" id="FOFU01000007">
    <property type="protein sequence ID" value="SEQ64849.1"/>
    <property type="molecule type" value="Genomic_DNA"/>
</dbReference>
<evidence type="ECO:0008006" key="4">
    <source>
        <dbReference type="Google" id="ProtNLM"/>
    </source>
</evidence>
<dbReference type="Pfam" id="PF13624">
    <property type="entry name" value="SurA_N_3"/>
    <property type="match status" value="1"/>
</dbReference>
<feature type="chain" id="PRO_5010187397" description="Periplasmic chaperone for outer membrane proteins SurA" evidence="1">
    <location>
        <begin position="23"/>
        <end position="363"/>
    </location>
</feature>
<dbReference type="PANTHER" id="PTHR47245:SF2">
    <property type="entry name" value="PEPTIDYL-PROLYL CIS-TRANS ISOMERASE HP_0175-RELATED"/>
    <property type="match status" value="1"/>
</dbReference>
<dbReference type="SUPFAM" id="SSF109998">
    <property type="entry name" value="Triger factor/SurA peptide-binding domain-like"/>
    <property type="match status" value="1"/>
</dbReference>
<keyword evidence="1" id="KW-0732">Signal</keyword>
<sequence>MKKIISVLSILMFATFAMFAQADLQPLAVVKLNKNESITLKQLKVRCTTYEKQINRALTIEERKQVLDTLIEETLIVQAAAKAGISVPDSSVDQYFAQSMSQSLGASVSEKELEDILKKQQGKTLDEVLMEQTGMNKVDYKKHLKNVLLMQQYVVQKNQAELQKVAATDEEIRMAYESNKSSFVWNDMVKMLLVIVPKGANPDAAKQKATDFLNKYKAKTLTAEQIAIQSQAENSGFQAGLGLFPKTEAAANGIGMPLQSLMFVFQQGEGYTSDVQESATGDDYRFISVIKKYDAKMLAIGDLVQPETTVTVYDYIRANLTQQKQQIYMSNAATNLAKELHTAENVDMKKTGAALDKMLDWGN</sequence>
<evidence type="ECO:0000256" key="1">
    <source>
        <dbReference type="SAM" id="SignalP"/>
    </source>
</evidence>
<dbReference type="Proteomes" id="UP000182360">
    <property type="component" value="Unassembled WGS sequence"/>
</dbReference>